<dbReference type="Proteomes" id="UP000057737">
    <property type="component" value="Unassembled WGS sequence"/>
</dbReference>
<dbReference type="RefSeq" id="WP_066506386.1">
    <property type="nucleotide sequence ID" value="NZ_LNCU01000047.1"/>
</dbReference>
<evidence type="ECO:0000313" key="1">
    <source>
        <dbReference type="EMBL" id="KWV56659.1"/>
    </source>
</evidence>
<name>A0A120FPA1_9BRAD</name>
<evidence type="ECO:0000313" key="2">
    <source>
        <dbReference type="Proteomes" id="UP000057737"/>
    </source>
</evidence>
<reference evidence="1 2" key="1">
    <citation type="submission" date="2015-11" db="EMBL/GenBank/DDBJ databases">
        <title>Draft Genome Sequence of the Strain BR 10303 (Bradyrhizobium sp.) isolated from nodules of Centrolobium paraense.</title>
        <authorList>
            <person name="Zelli J.E."/>
            <person name="Simoes-Araujo J.L."/>
            <person name="Barauna A.C."/>
            <person name="Silva K."/>
        </authorList>
    </citation>
    <scope>NUCLEOTIDE SEQUENCE [LARGE SCALE GENOMIC DNA]</scope>
    <source>
        <strain evidence="1 2">BR 10303</strain>
    </source>
</reference>
<accession>A0A120FPA1</accession>
<dbReference type="AlphaFoldDB" id="A0A120FPA1"/>
<dbReference type="EMBL" id="LNCU01000047">
    <property type="protein sequence ID" value="KWV56659.1"/>
    <property type="molecule type" value="Genomic_DNA"/>
</dbReference>
<organism evidence="1 2">
    <name type="scientific">Bradyrhizobium macuxiense</name>
    <dbReference type="NCBI Taxonomy" id="1755647"/>
    <lineage>
        <taxon>Bacteria</taxon>
        <taxon>Pseudomonadati</taxon>
        <taxon>Pseudomonadota</taxon>
        <taxon>Alphaproteobacteria</taxon>
        <taxon>Hyphomicrobiales</taxon>
        <taxon>Nitrobacteraceae</taxon>
        <taxon>Bradyrhizobium</taxon>
    </lineage>
</organism>
<evidence type="ECO:0008006" key="3">
    <source>
        <dbReference type="Google" id="ProtNLM"/>
    </source>
</evidence>
<keyword evidence="2" id="KW-1185">Reference proteome</keyword>
<protein>
    <recommendedName>
        <fullName evidence="3">DUF1918 domain-containing protein</fullName>
    </recommendedName>
</protein>
<proteinExistence type="predicted"/>
<comment type="caution">
    <text evidence="1">The sequence shown here is derived from an EMBL/GenBank/DDBJ whole genome shotgun (WGS) entry which is preliminary data.</text>
</comment>
<sequence>MTKYSPNEKVIVRYIDNARYPARIVRLEPRAADHHPDDGDSYLVRWDPRDPNIPETYVAHEENIQRYK</sequence>
<gene>
    <name evidence="1" type="ORF">AS156_04055</name>
</gene>